<evidence type="ECO:0000256" key="1">
    <source>
        <dbReference type="ARBA" id="ARBA00009356"/>
    </source>
</evidence>
<evidence type="ECO:0000313" key="6">
    <source>
        <dbReference type="EMBL" id="RUS28599.1"/>
    </source>
</evidence>
<dbReference type="InterPro" id="IPR020040">
    <property type="entry name" value="Ribosomal_uL6_a/b-dom"/>
</dbReference>
<evidence type="ECO:0000256" key="2">
    <source>
        <dbReference type="ARBA" id="ARBA00022980"/>
    </source>
</evidence>
<dbReference type="GO" id="GO:0006412">
    <property type="term" value="P:translation"/>
    <property type="evidence" value="ECO:0007669"/>
    <property type="project" value="InterPro"/>
</dbReference>
<dbReference type="AlphaFoldDB" id="A0A433QFQ6"/>
<dbReference type="Pfam" id="PF00347">
    <property type="entry name" value="Ribosomal_L6"/>
    <property type="match status" value="1"/>
</dbReference>
<keyword evidence="7" id="KW-1185">Reference proteome</keyword>
<accession>A0A433QFQ6</accession>
<dbReference type="GO" id="GO:0005762">
    <property type="term" value="C:mitochondrial large ribosomal subunit"/>
    <property type="evidence" value="ECO:0007669"/>
    <property type="project" value="TreeGrafter"/>
</dbReference>
<keyword evidence="2 4" id="KW-0689">Ribosomal protein</keyword>
<sequence length="225" mass="24940">MASALRSLALPTRRALRPFSTVAPALSHIGRKVIIYPSEVEITHDLTPIKEPRIPSELDNTTLTIRGPLGVETLPIKPFVRLKINRDPDSGTGQLRVSIADREIKEQRAMWGTTQALVQNYVTGVSEGFRVPLRLEGVGYRATLEPSGEKLGLKLGYANPVELVVPEGIKATTPTPTKILLQGTDLQRVKLFAAKIRKYRKPEPYNQKGIFVGNETIKKKEGKKK</sequence>
<keyword evidence="3 4" id="KW-0687">Ribonucleoprotein</keyword>
<dbReference type="InterPro" id="IPR036789">
    <property type="entry name" value="Ribosomal_uL6-like_a/b-dom_sf"/>
</dbReference>
<dbReference type="PANTHER" id="PTHR11655:SF14">
    <property type="entry name" value="LARGE RIBOSOMAL SUBUNIT PROTEIN UL6M"/>
    <property type="match status" value="1"/>
</dbReference>
<evidence type="ECO:0000256" key="4">
    <source>
        <dbReference type="RuleBase" id="RU003869"/>
    </source>
</evidence>
<dbReference type="Gene3D" id="3.90.930.12">
    <property type="entry name" value="Ribosomal protein L6, alpha-beta domain"/>
    <property type="match status" value="2"/>
</dbReference>
<dbReference type="Proteomes" id="UP000274822">
    <property type="component" value="Unassembled WGS sequence"/>
</dbReference>
<organism evidence="6 7">
    <name type="scientific">Jimgerdemannia flammicorona</name>
    <dbReference type="NCBI Taxonomy" id="994334"/>
    <lineage>
        <taxon>Eukaryota</taxon>
        <taxon>Fungi</taxon>
        <taxon>Fungi incertae sedis</taxon>
        <taxon>Mucoromycota</taxon>
        <taxon>Mucoromycotina</taxon>
        <taxon>Endogonomycetes</taxon>
        <taxon>Endogonales</taxon>
        <taxon>Endogonaceae</taxon>
        <taxon>Jimgerdemannia</taxon>
    </lineage>
</organism>
<dbReference type="PANTHER" id="PTHR11655">
    <property type="entry name" value="60S/50S RIBOSOMAL PROTEIN L6/L9"/>
    <property type="match status" value="1"/>
</dbReference>
<proteinExistence type="inferred from homology"/>
<protein>
    <submittedName>
        <fullName evidence="6">Ribosomal protein L6, alpha-beta domain-containing protein</fullName>
    </submittedName>
</protein>
<dbReference type="SUPFAM" id="SSF56053">
    <property type="entry name" value="Ribosomal protein L6"/>
    <property type="match status" value="2"/>
</dbReference>
<comment type="similarity">
    <text evidence="1 4">Belongs to the universal ribosomal protein uL6 family.</text>
</comment>
<dbReference type="EMBL" id="RBNJ01006405">
    <property type="protein sequence ID" value="RUS28599.1"/>
    <property type="molecule type" value="Genomic_DNA"/>
</dbReference>
<dbReference type="PRINTS" id="PR00059">
    <property type="entry name" value="RIBOSOMALL6"/>
</dbReference>
<reference evidence="6 7" key="1">
    <citation type="journal article" date="2018" name="New Phytol.">
        <title>Phylogenomics of Endogonaceae and evolution of mycorrhizas within Mucoromycota.</title>
        <authorList>
            <person name="Chang Y."/>
            <person name="Desiro A."/>
            <person name="Na H."/>
            <person name="Sandor L."/>
            <person name="Lipzen A."/>
            <person name="Clum A."/>
            <person name="Barry K."/>
            <person name="Grigoriev I.V."/>
            <person name="Martin F.M."/>
            <person name="Stajich J.E."/>
            <person name="Smith M.E."/>
            <person name="Bonito G."/>
            <person name="Spatafora J.W."/>
        </authorList>
    </citation>
    <scope>NUCLEOTIDE SEQUENCE [LARGE SCALE GENOMIC DNA]</scope>
    <source>
        <strain evidence="6 7">AD002</strain>
    </source>
</reference>
<evidence type="ECO:0000259" key="5">
    <source>
        <dbReference type="Pfam" id="PF00347"/>
    </source>
</evidence>
<gene>
    <name evidence="6" type="ORF">BC938DRAFT_481694</name>
</gene>
<dbReference type="InterPro" id="IPR019906">
    <property type="entry name" value="Ribosomal_uL6_bac-type"/>
</dbReference>
<dbReference type="InterPro" id="IPR000702">
    <property type="entry name" value="Ribosomal_uL6-like"/>
</dbReference>
<feature type="domain" description="Large ribosomal subunit protein uL6 alpha-beta" evidence="5">
    <location>
        <begin position="137"/>
        <end position="210"/>
    </location>
</feature>
<dbReference type="GO" id="GO:0003735">
    <property type="term" value="F:structural constituent of ribosome"/>
    <property type="evidence" value="ECO:0007669"/>
    <property type="project" value="InterPro"/>
</dbReference>
<evidence type="ECO:0000256" key="3">
    <source>
        <dbReference type="ARBA" id="ARBA00023274"/>
    </source>
</evidence>
<comment type="caution">
    <text evidence="6">The sequence shown here is derived from an EMBL/GenBank/DDBJ whole genome shotgun (WGS) entry which is preliminary data.</text>
</comment>
<evidence type="ECO:0000313" key="7">
    <source>
        <dbReference type="Proteomes" id="UP000274822"/>
    </source>
</evidence>
<name>A0A433QFQ6_9FUNG</name>
<dbReference type="GO" id="GO:0019843">
    <property type="term" value="F:rRNA binding"/>
    <property type="evidence" value="ECO:0007669"/>
    <property type="project" value="InterPro"/>
</dbReference>